<evidence type="ECO:0000313" key="1">
    <source>
        <dbReference type="EnsemblPlants" id="AVESA.00010b.r2.2AG0248430.1.CDS"/>
    </source>
</evidence>
<reference evidence="1" key="2">
    <citation type="submission" date="2025-09" db="UniProtKB">
        <authorList>
            <consortium name="EnsemblPlants"/>
        </authorList>
    </citation>
    <scope>IDENTIFICATION</scope>
</reference>
<evidence type="ECO:0000313" key="2">
    <source>
        <dbReference type="Proteomes" id="UP001732700"/>
    </source>
</evidence>
<name>A0ACD5UGN6_AVESA</name>
<dbReference type="Proteomes" id="UP001732700">
    <property type="component" value="Chromosome 2A"/>
</dbReference>
<sequence length="108" mass="12095">MRGSSLTYAMIILSLVVLFLAATFECRLEDGGRSDHTNVVDTRDNAVNSTIDQTKLSLKFCTGNICDHFHECFCCQTLPGVPCFPKMEDCRAKCPLCNPNCHLHRKLI</sequence>
<protein>
    <submittedName>
        <fullName evidence="1">Uncharacterized protein</fullName>
    </submittedName>
</protein>
<accession>A0ACD5UGN6</accession>
<proteinExistence type="predicted"/>
<organism evidence="1 2">
    <name type="scientific">Avena sativa</name>
    <name type="common">Oat</name>
    <dbReference type="NCBI Taxonomy" id="4498"/>
    <lineage>
        <taxon>Eukaryota</taxon>
        <taxon>Viridiplantae</taxon>
        <taxon>Streptophyta</taxon>
        <taxon>Embryophyta</taxon>
        <taxon>Tracheophyta</taxon>
        <taxon>Spermatophyta</taxon>
        <taxon>Magnoliopsida</taxon>
        <taxon>Liliopsida</taxon>
        <taxon>Poales</taxon>
        <taxon>Poaceae</taxon>
        <taxon>BOP clade</taxon>
        <taxon>Pooideae</taxon>
        <taxon>Poodae</taxon>
        <taxon>Poeae</taxon>
        <taxon>Poeae Chloroplast Group 1 (Aveneae type)</taxon>
        <taxon>Aveninae</taxon>
        <taxon>Avena</taxon>
    </lineage>
</organism>
<dbReference type="EnsemblPlants" id="AVESA.00010b.r2.2AG0248430.1">
    <property type="protein sequence ID" value="AVESA.00010b.r2.2AG0248430.1.CDS"/>
    <property type="gene ID" value="AVESA.00010b.r2.2AG0248430"/>
</dbReference>
<keyword evidence="2" id="KW-1185">Reference proteome</keyword>
<reference evidence="1" key="1">
    <citation type="submission" date="2021-05" db="EMBL/GenBank/DDBJ databases">
        <authorList>
            <person name="Scholz U."/>
            <person name="Mascher M."/>
            <person name="Fiebig A."/>
        </authorList>
    </citation>
    <scope>NUCLEOTIDE SEQUENCE [LARGE SCALE GENOMIC DNA]</scope>
</reference>